<dbReference type="Pfam" id="PF00668">
    <property type="entry name" value="Condensation"/>
    <property type="match status" value="4"/>
</dbReference>
<dbReference type="InterPro" id="IPR042099">
    <property type="entry name" value="ANL_N_sf"/>
</dbReference>
<feature type="domain" description="Carrier" evidence="7">
    <location>
        <begin position="1916"/>
        <end position="1992"/>
    </location>
</feature>
<dbReference type="Gene3D" id="1.10.1200.10">
    <property type="entry name" value="ACP-like"/>
    <property type="match status" value="3"/>
</dbReference>
<dbReference type="InterPro" id="IPR023213">
    <property type="entry name" value="CAT-like_dom_sf"/>
</dbReference>
<dbReference type="CDD" id="cd19545">
    <property type="entry name" value="FUM14_C_NRPS-like"/>
    <property type="match status" value="1"/>
</dbReference>
<keyword evidence="9" id="KW-1185">Reference proteome</keyword>
<dbReference type="EMBL" id="PVWQ01000001">
    <property type="protein sequence ID" value="RDW92973.1"/>
    <property type="molecule type" value="Genomic_DNA"/>
</dbReference>
<dbReference type="InterPro" id="IPR036736">
    <property type="entry name" value="ACP-like_sf"/>
</dbReference>
<dbReference type="SUPFAM" id="SSF47336">
    <property type="entry name" value="ACP-like"/>
    <property type="match status" value="3"/>
</dbReference>
<evidence type="ECO:0000259" key="7">
    <source>
        <dbReference type="PROSITE" id="PS50075"/>
    </source>
</evidence>
<dbReference type="CDD" id="cd05918">
    <property type="entry name" value="A_NRPS_SidN3_like"/>
    <property type="match status" value="3"/>
</dbReference>
<evidence type="ECO:0000256" key="3">
    <source>
        <dbReference type="ARBA" id="ARBA00022598"/>
    </source>
</evidence>
<feature type="domain" description="Carrier" evidence="7">
    <location>
        <begin position="801"/>
        <end position="877"/>
    </location>
</feature>
<dbReference type="NCBIfam" id="NF003417">
    <property type="entry name" value="PRK04813.1"/>
    <property type="match status" value="3"/>
</dbReference>
<name>A0A3D8T341_9EURO</name>
<dbReference type="InterPro" id="IPR006162">
    <property type="entry name" value="Ppantetheine_attach_site"/>
</dbReference>
<evidence type="ECO:0000256" key="4">
    <source>
        <dbReference type="ARBA" id="ARBA00022737"/>
    </source>
</evidence>
<dbReference type="InterPro" id="IPR020845">
    <property type="entry name" value="AMP-binding_CS"/>
</dbReference>
<keyword evidence="1" id="KW-0596">Phosphopantetheine</keyword>
<dbReference type="PROSITE" id="PS00455">
    <property type="entry name" value="AMP_BINDING"/>
    <property type="match status" value="1"/>
</dbReference>
<dbReference type="CDD" id="cd19542">
    <property type="entry name" value="CT_NRPS-like"/>
    <property type="match status" value="2"/>
</dbReference>
<dbReference type="InterPro" id="IPR009081">
    <property type="entry name" value="PP-bd_ACP"/>
</dbReference>
<dbReference type="GO" id="GO:0043041">
    <property type="term" value="P:amino acid activation for nonribosomal peptide biosynthetic process"/>
    <property type="evidence" value="ECO:0007669"/>
    <property type="project" value="TreeGrafter"/>
</dbReference>
<evidence type="ECO:0000313" key="8">
    <source>
        <dbReference type="EMBL" id="RDW92973.1"/>
    </source>
</evidence>
<dbReference type="InterPro" id="IPR045851">
    <property type="entry name" value="AMP-bd_C_sf"/>
</dbReference>
<dbReference type="Gene3D" id="3.30.559.10">
    <property type="entry name" value="Chloramphenicol acetyltransferase-like domain"/>
    <property type="match status" value="4"/>
</dbReference>
<dbReference type="Gene3D" id="3.30.559.30">
    <property type="entry name" value="Nonribosomal peptide synthetase, condensation domain"/>
    <property type="match status" value="4"/>
</dbReference>
<evidence type="ECO:0000256" key="5">
    <source>
        <dbReference type="ARBA" id="ARBA00029454"/>
    </source>
</evidence>
<dbReference type="FunFam" id="1.10.1200.10:FF:000005">
    <property type="entry name" value="Nonribosomal peptide synthetase 1"/>
    <property type="match status" value="2"/>
</dbReference>
<dbReference type="GO" id="GO:0031177">
    <property type="term" value="F:phosphopantetheine binding"/>
    <property type="evidence" value="ECO:0007669"/>
    <property type="project" value="InterPro"/>
</dbReference>
<dbReference type="PROSITE" id="PS00012">
    <property type="entry name" value="PHOSPHOPANTETHEINE"/>
    <property type="match status" value="2"/>
</dbReference>
<keyword evidence="3" id="KW-0436">Ligase</keyword>
<dbReference type="GeneID" id="38110665"/>
<dbReference type="RefSeq" id="XP_026608156.1">
    <property type="nucleotide sequence ID" value="XM_026742311.1"/>
</dbReference>
<comment type="similarity">
    <text evidence="5">Belongs to the NRP synthetase family.</text>
</comment>
<organism evidence="8 9">
    <name type="scientific">Aspergillus mulundensis</name>
    <dbReference type="NCBI Taxonomy" id="1810919"/>
    <lineage>
        <taxon>Eukaryota</taxon>
        <taxon>Fungi</taxon>
        <taxon>Dikarya</taxon>
        <taxon>Ascomycota</taxon>
        <taxon>Pezizomycotina</taxon>
        <taxon>Eurotiomycetes</taxon>
        <taxon>Eurotiomycetidae</taxon>
        <taxon>Eurotiales</taxon>
        <taxon>Aspergillaceae</taxon>
        <taxon>Aspergillus</taxon>
        <taxon>Aspergillus subgen. Nidulantes</taxon>
    </lineage>
</organism>
<dbReference type="STRING" id="1810919.A0A3D8T341"/>
<comment type="caution">
    <text evidence="8">The sequence shown here is derived from an EMBL/GenBank/DDBJ whole genome shotgun (WGS) entry which is preliminary data.</text>
</comment>
<dbReference type="SUPFAM" id="SSF52777">
    <property type="entry name" value="CoA-dependent acyltransferases"/>
    <property type="match status" value="8"/>
</dbReference>
<dbReference type="PROSITE" id="PS50075">
    <property type="entry name" value="CARRIER"/>
    <property type="match status" value="3"/>
</dbReference>
<proteinExistence type="inferred from homology"/>
<dbReference type="SMART" id="SM00823">
    <property type="entry name" value="PKS_PP"/>
    <property type="match status" value="2"/>
</dbReference>
<dbReference type="Gene3D" id="3.30.300.30">
    <property type="match status" value="3"/>
</dbReference>
<dbReference type="PANTHER" id="PTHR45527">
    <property type="entry name" value="NONRIBOSOMAL PEPTIDE SYNTHETASE"/>
    <property type="match status" value="1"/>
</dbReference>
<dbReference type="GO" id="GO:0044550">
    <property type="term" value="P:secondary metabolite biosynthetic process"/>
    <property type="evidence" value="ECO:0007669"/>
    <property type="project" value="TreeGrafter"/>
</dbReference>
<dbReference type="OrthoDB" id="416786at2759"/>
<dbReference type="FunFam" id="3.30.300.30:FF:000015">
    <property type="entry name" value="Nonribosomal peptide synthase SidD"/>
    <property type="match status" value="3"/>
</dbReference>
<dbReference type="CDD" id="cd19534">
    <property type="entry name" value="E_NRPS"/>
    <property type="match status" value="1"/>
</dbReference>
<dbReference type="FunFam" id="3.30.559.30:FF:000002">
    <property type="entry name" value="Nonribosomal peptide synthase Pes1"/>
    <property type="match status" value="1"/>
</dbReference>
<dbReference type="NCBIfam" id="TIGR01733">
    <property type="entry name" value="AA-adenyl-dom"/>
    <property type="match status" value="2"/>
</dbReference>
<dbReference type="GO" id="GO:0005737">
    <property type="term" value="C:cytoplasm"/>
    <property type="evidence" value="ECO:0007669"/>
    <property type="project" value="TreeGrafter"/>
</dbReference>
<dbReference type="InterPro" id="IPR001242">
    <property type="entry name" value="Condensation_dom"/>
</dbReference>
<evidence type="ECO:0000256" key="1">
    <source>
        <dbReference type="ARBA" id="ARBA00022450"/>
    </source>
</evidence>
<evidence type="ECO:0000256" key="6">
    <source>
        <dbReference type="SAM" id="MobiDB-lite"/>
    </source>
</evidence>
<dbReference type="PANTHER" id="PTHR45527:SF16">
    <property type="entry name" value="NONRIBOSOMAL PEPTIDE SYNTHASE ATNA-RELATED"/>
    <property type="match status" value="1"/>
</dbReference>
<dbReference type="InterPro" id="IPR020806">
    <property type="entry name" value="PKS_PP-bd"/>
</dbReference>
<sequence length="4084" mass="446711">MQTESASSAGKRLECLFPFRTDSVSAKRCADRSCNILAVPFPRAASSKSSSADPADDVVSTLAAVWHSALCEYAEPEAVLFGVHDHLTSSCTRLRKCDMKLYSCPNIRADDQWSVSNVSPFQYSQFNTAIVVYQDASANGDARPSQEQLAQQLLGSQTDSDDEQDCDIVLVYLPATRKLLLVYRETLISHGQASHLALFLADSLSTMNTNLAPGHRRDNRLQLAQLEQWTASALTQPDFPTMHQVIHRIAQASPSQLAVEGPDDSFTYAELDAASSRVAAHLERYGVQPGKFIPVCFNKSAWAIVAMLAINKAGAAFVTLDASQPMARLKSIVGQLGLPPVALVSQRTRAVLDELAVPTLTISANTVSLMPDPQGFQPAWTPWHPWPHTPAVPAYCFFTSGSTGEPKGCVVDHAALSSVSTHCDALHLNSSSRALQFASFSFGVSLIEIWCTLSAGGCICMPSDSQRVDSLADAIESLKINWAFTTPTVLATLHPDSVPSLRRIIVAGEPLKRAQISQWTSRVSLHQGFGFTEWAGVCCVSPQIQSIEDANLIGAPANARAWLVQPNDPLKLAAIGAVAELVVQGPSLARGYLNKPNATAEKFLASTGWSEKLGFGIEDGPFYRTGDLVYYGSDGLLRYVSRRDLQVKIRGQRVNLGEPEYYITQADPRFQKAVLEAIIPADGDGDAVLVAFVPVRRTENGTFNGHANGTKALVNGHGQLFVRADDDFVAAAKKIKDKMKQELPDAMLPSVFVQIQDLPLTVSRKVDRRTLREEAGKLRNQELHELAGTAPTLGNGVFVVAPEGKKERLIRGLVADALGLRADHVAMDHDFFALGGDSVKAMRIVGLARAVGVRLTVKDLFAHPQLSDLAATIPDPPGDAPARNGRVSDEQPVPEPYSLLDPAIKATLISTAVAACQVQEGQIEDVYPCSPLQEGMMALSAARPGAYVARFVYRLNPHVQASAWARAWASVVRACPILRTRIVSAPDGKLYQAVIKDCDDDSISEHRDWNAYVEERQTAPLVLLGQRLTHATFLTGAVPQDAPTIENGAAPTYFIVMMHHAACDRWASSRVMELVERAYAWEALPSMPMTPFVRYLQQQVGSDAIRKYWKDTLDDLQAEVFPALPSPGYAPAPSDEFHLSIQYPKDTTASKHTMTTILRLAWALVISHYTCSNDVVFGLTVSGRAAPVEGIDKMTAPGVATVPFRVRLDPSQTVAGALSSVQAQSSEMIPFEQFGLQNIRRLSDSAADACNYQSHLVVQPSWDDEERPLATTLEAAPAIKGGFASCILSVVCSLTTSNHIKVSTEFDPAAISNLQVERTMRHFEQVVQFLLAHPSQAIRDVPLLSPMDTQTLIDWNFREHALVSHDECVHEIIERRCAAQPGRTAVCAWDGAFTYAELDGLSSCLAAKLRAEHSVFPETLVPICMEKSRWTTVAILGVVKAGGAFVLLDASQPQQRLKHICAQIRARFILTSASQLHLARELAFSAVVINEQYYRQVSPIPQPAIGPQTTPQSALYVVFTSGSTGTPKGVIVEHHSFCCSAIGLNKATSVNFECRLLQFASYSFDGSIMEILSTLMAGACLCVPSDFQRQNELASAAREYNLTHAHLTPSLARHLLCSNPTFTRTLVSVGEPLSSADLASWAANNPYCRVINGYGPSEAAVSTTLQLHVTPHSDPRNIGFPLQGISCWVVHPEDPDILLPLGAVGELLIEGPTVARGYLRNAKQSAAAFITSPPSWLKKFRPDGAFSKIYRTGDLVQYAPDGSLQYVGRQDAQVKLRGQRIELGEVENKISECWSEARDGGVAVEVASIARSSTSSPAQTLIAFVVDGPRTSRTSDESILAVPSPQFRAQVSAVLARLREILPAFMVPEIVLPLSSLPQSATGKLNRRRLRAIAQDCSPEQLALYRGEETIASKKAPATDAEHKMQAIWAQVLNIPVDDIGVEDNFYHLGGDSITAMQIVAHARTQGLSVSLDLIMRHKSIGQILAHTQHDPSMDWANRHIEDETEVWFALSPIQQMFLDQQPAGTDLNRFTQTFLLRLKEAVPLDQVQEAVRTLLSRHSMLRAVFARQPDDGRWMQMVRNEQQAAECRCQAQTVETLAGIQDALPGSIAAIDLENGPLLSVALINVREDRSQHLFLAIHHLAVDLVSWRTMLAELNALLRGGSLPQHTGLSFQRWCACQAQYAARSLPPKVALPAELPETYHRDPTPYWLETAEVNKMGSTQMQTFSLDEPITQGLLGQAANATFNTRPAELLHAALLHSFLQAFPARSAPLTFTEGHGREPWSPRIDIEQTVGWFTSAWPVVVPELRQHSHKTFADVVRYVQHAYRAIPGRGWAYFASRYLHPSGRRHFEHPHPMEVVFNYAGEFQQLERADSLFISDSHETQGALVSGPEIRRLGIFEIFASVVRGQLRFQFVYPSAVKDSHQAAITEWVHLCQQTLHSAVSQLAAAREASATVHSAQAWTVSDFPLLAHFTYEQLQELLETTLPAVGVPLKNVEDIYPCSPSQRGMLIAQAKNPGNYNASVTWEITIAASDKLPDPERVYNACALVIERHAALRTVFVASPRPEAYMEQVVLKPGCIPLDDVIVQTTAPEPRDDYQAGQLMYRFNLCRLEKDANGAHAGAIRLRLDISHAIMDRTTMRIIERDLCLAYENQLPLVEKPLYSAYIAHIYTQDGEAATAHWKERLHAIDPCEFPRLRLDRAGFVGVGGENEWGYLSRDLVDDKKDISSFCCKHNVTPWNLAALAWALVLRVYTHSDSVCFGYIKSGRDLPIDGIQDAVGAILNPLVCRVLLDEGSTVSETVRRLQEQYLEDIQHQCLPLSEAHQLAGVGNGVLFNTSVHADTALDEVPSAGVLKLTTVQKTDGAEDDLVVSLTAHRDTNPATLSLRYKTSMLSEQQATSVLAAFEKAVCSLIAADESASITALDLYSDDDRQNPWGNSQTLPPAVPSCVHELIQKHCIERPRAQAVCDTVASLTYAQLDSLSASLAHHLYSQYALKPNEAIPIAMDKTIWTPVAMLAVLRAGGAILLLDPSYPFTRKREVCEDVQARVVISSPNHTRISQRLAKHVVVVGYGHSSAWDQGQSASSLQSALPHVHSSSAVYVVSTSGSTGKPKTLVIEHESYATAAQAHIAATGLGRSTRTAQFASYAFDAAVLEQLSTLIAGGCICVLTDEQNKNSFGKTASELEANFVMLVPSVARLYKPADLPSIEKIMLIGEPVAETDIATWAGHVQLSNGYGPAECSALSLVQPSMSALDPRNVGFPVGCAVWLVDPTDHGRLVPQGAVGEVLIEGAIVGRGYANNPEAMERAFIEAPAWLRQLRSCEQPDKRIRLYKTGDLGRLHDDGSLIILGRKDRQVKVRGQRLELAEVEMQVQRSLQGYADDVVAEIIHPLGSTKPQLLAFIYVHDMAEQDEDATVTSRHDVLWPPTKGFAARVAAAEVKLRQTLPRYMIPTVCLPLVHMLRTYSGKVDRTRLRRLAGSMPLDALLQYRALESSVRSGKPPSSTGERTLARIWADVLDVPLDSVFGDDSFFLRGGHSIDAMKAAALARAAGMSLSVADMFAHPTLSDMASVSESSLPNASRVADGSETFAPFSLALALGVNPQDVHAQLAAAGKIPPSCALQDLLPTTQAQDFFIERGTCHSFNFTIKGSSLDRARLRGACQAVLARHGILRTCFVQANGRAFQAVLEKTLDVQICEQQCPEDDDPLEFCKTLWSRSGPALDVMAGAPPVRLTLVSHPSGSLTVLTIQISHAQWDGVSIPGLYADLAACYNQKQLPPTRDFADYAYHILSGPGPDKTKQTSLQFWREYLDQAVMAHPFPRALGDELEVEVEPTMPEPTPTPTPHGAGAVLRHGQTNWAFQSISPPPSLPSGITMATLVKAASAFFLSRHLNTHDVVFGHTVNGRNLALPHIESLLGCCLNFIPLRVTLPHSLSAWTIHDLLHHTQTQYTRALPHEHIELRDIRAHTAATTAWPADTEPLSFIVQHQNIDLGYTLPLEGETGQLEVQWSRFAQFEPKDEVWVFTEPHADRLEVQVAANRGVLGLERAARIAERLCALVRFFARDPGVRLGDVEVDVDVDGVEAR</sequence>
<dbReference type="GO" id="GO:0016874">
    <property type="term" value="F:ligase activity"/>
    <property type="evidence" value="ECO:0007669"/>
    <property type="project" value="UniProtKB-KW"/>
</dbReference>
<accession>A0A3D8T341</accession>
<dbReference type="FunFam" id="3.40.50.12780:FF:000014">
    <property type="entry name" value="Nonribosomal peptide synthetase 1"/>
    <property type="match status" value="1"/>
</dbReference>
<dbReference type="Gene3D" id="3.40.50.12780">
    <property type="entry name" value="N-terminal domain of ligase-like"/>
    <property type="match status" value="3"/>
</dbReference>
<feature type="domain" description="Carrier" evidence="7">
    <location>
        <begin position="3501"/>
        <end position="3577"/>
    </location>
</feature>
<evidence type="ECO:0000256" key="2">
    <source>
        <dbReference type="ARBA" id="ARBA00022553"/>
    </source>
</evidence>
<gene>
    <name evidence="8" type="ORF">DSM5745_00295</name>
</gene>
<dbReference type="Pfam" id="PF00501">
    <property type="entry name" value="AMP-binding"/>
    <property type="match status" value="3"/>
</dbReference>
<keyword evidence="4" id="KW-0677">Repeat</keyword>
<feature type="region of interest" description="Disordered" evidence="6">
    <location>
        <begin position="871"/>
        <end position="892"/>
    </location>
</feature>
<dbReference type="InterPro" id="IPR000873">
    <property type="entry name" value="AMP-dep_synth/lig_dom"/>
</dbReference>
<dbReference type="SUPFAM" id="SSF56801">
    <property type="entry name" value="Acetyl-CoA synthetase-like"/>
    <property type="match status" value="3"/>
</dbReference>
<dbReference type="Pfam" id="PF00550">
    <property type="entry name" value="PP-binding"/>
    <property type="match status" value="3"/>
</dbReference>
<keyword evidence="2" id="KW-0597">Phosphoprotein</keyword>
<dbReference type="InterPro" id="IPR010071">
    <property type="entry name" value="AA_adenyl_dom"/>
</dbReference>
<dbReference type="Proteomes" id="UP000256690">
    <property type="component" value="Unassembled WGS sequence"/>
</dbReference>
<evidence type="ECO:0000313" key="9">
    <source>
        <dbReference type="Proteomes" id="UP000256690"/>
    </source>
</evidence>
<protein>
    <recommendedName>
        <fullName evidence="7">Carrier domain-containing protein</fullName>
    </recommendedName>
</protein>
<reference evidence="8 9" key="1">
    <citation type="journal article" date="2018" name="IMA Fungus">
        <title>IMA Genome-F 9: Draft genome sequence of Annulohypoxylon stygium, Aspergillus mulundensis, Berkeleyomyces basicola (syn. Thielaviopsis basicola), Ceratocystis smalleyi, two Cercospora beticola strains, Coleophoma cylindrospora, Fusarium fracticaudum, Phialophora cf. hyalina, and Morchella septimelata.</title>
        <authorList>
            <person name="Wingfield B.D."/>
            <person name="Bills G.F."/>
            <person name="Dong Y."/>
            <person name="Huang W."/>
            <person name="Nel W.J."/>
            <person name="Swalarsk-Parry B.S."/>
            <person name="Vaghefi N."/>
            <person name="Wilken P.M."/>
            <person name="An Z."/>
            <person name="de Beer Z.W."/>
            <person name="De Vos L."/>
            <person name="Chen L."/>
            <person name="Duong T.A."/>
            <person name="Gao Y."/>
            <person name="Hammerbacher A."/>
            <person name="Kikkert J.R."/>
            <person name="Li Y."/>
            <person name="Li H."/>
            <person name="Li K."/>
            <person name="Li Q."/>
            <person name="Liu X."/>
            <person name="Ma X."/>
            <person name="Naidoo K."/>
            <person name="Pethybridge S.J."/>
            <person name="Sun J."/>
            <person name="Steenkamp E.T."/>
            <person name="van der Nest M.A."/>
            <person name="van Wyk S."/>
            <person name="Wingfield M.J."/>
            <person name="Xiong C."/>
            <person name="Yue Q."/>
            <person name="Zhang X."/>
        </authorList>
    </citation>
    <scope>NUCLEOTIDE SEQUENCE [LARGE SCALE GENOMIC DNA]</scope>
    <source>
        <strain evidence="8 9">DSM 5745</strain>
    </source>
</reference>
<dbReference type="FunFam" id="3.30.559.30:FF:000003">
    <property type="entry name" value="Nonribosomal peptide synthase SidD"/>
    <property type="match status" value="1"/>
</dbReference>